<gene>
    <name evidence="2" type="ORF">J2S41_002994</name>
</gene>
<dbReference type="EMBL" id="JAVDYB010000001">
    <property type="protein sequence ID" value="MDR7276216.1"/>
    <property type="molecule type" value="Genomic_DNA"/>
</dbReference>
<reference evidence="2" key="1">
    <citation type="submission" date="2023-07" db="EMBL/GenBank/DDBJ databases">
        <title>Sequencing the genomes of 1000 actinobacteria strains.</title>
        <authorList>
            <person name="Klenk H.-P."/>
        </authorList>
    </citation>
    <scope>NUCLEOTIDE SEQUENCE</scope>
    <source>
        <strain evidence="2">DSM 44707</strain>
    </source>
</reference>
<organism evidence="2 3">
    <name type="scientific">Catenuloplanes atrovinosus</name>
    <dbReference type="NCBI Taxonomy" id="137266"/>
    <lineage>
        <taxon>Bacteria</taxon>
        <taxon>Bacillati</taxon>
        <taxon>Actinomycetota</taxon>
        <taxon>Actinomycetes</taxon>
        <taxon>Micromonosporales</taxon>
        <taxon>Micromonosporaceae</taxon>
        <taxon>Catenuloplanes</taxon>
    </lineage>
</organism>
<evidence type="ECO:0000256" key="1">
    <source>
        <dbReference type="SAM" id="MobiDB-lite"/>
    </source>
</evidence>
<sequence>MTSESAGRPRNRIYVVTSDEPAGDHDRRRTLLRDSVARAVAP</sequence>
<evidence type="ECO:0000313" key="2">
    <source>
        <dbReference type="EMBL" id="MDR7276216.1"/>
    </source>
</evidence>
<evidence type="ECO:0000313" key="3">
    <source>
        <dbReference type="Proteomes" id="UP001183643"/>
    </source>
</evidence>
<name>A0AAE3YR32_9ACTN</name>
<feature type="region of interest" description="Disordered" evidence="1">
    <location>
        <begin position="1"/>
        <end position="28"/>
    </location>
</feature>
<dbReference type="RefSeq" id="WP_310368193.1">
    <property type="nucleotide sequence ID" value="NZ_JAVDYB010000001.1"/>
</dbReference>
<dbReference type="Proteomes" id="UP001183643">
    <property type="component" value="Unassembled WGS sequence"/>
</dbReference>
<protein>
    <submittedName>
        <fullName evidence="2">Uncharacterized protein</fullName>
    </submittedName>
</protein>
<dbReference type="AlphaFoldDB" id="A0AAE3YR32"/>
<comment type="caution">
    <text evidence="2">The sequence shown here is derived from an EMBL/GenBank/DDBJ whole genome shotgun (WGS) entry which is preliminary data.</text>
</comment>
<accession>A0AAE3YR32</accession>
<proteinExistence type="predicted"/>
<keyword evidence="3" id="KW-1185">Reference proteome</keyword>